<gene>
    <name evidence="4" type="ORF">PSU4_23230</name>
</gene>
<dbReference type="InterPro" id="IPR008613">
    <property type="entry name" value="Excalibur_Ca-bd_domain"/>
</dbReference>
<evidence type="ECO:0000256" key="1">
    <source>
        <dbReference type="SAM" id="MobiDB-lite"/>
    </source>
</evidence>
<name>A0A511DEZ9_9PSEU</name>
<feature type="domain" description="Excalibur calcium-binding" evidence="3">
    <location>
        <begin position="116"/>
        <end position="152"/>
    </location>
</feature>
<sequence length="152" mass="15058">MTPRTARRAGSLAAVALAAALLLQACGSSEPSTPRSFASAPTSTTVTSTSPTPTTTTTTSATPTTVVPVVPVVPAQVPVPTTRVAAKTVAPQGLVAPPTTKKQSANSGSTGGGAAYYKNCSAVRAAGKAPILRGQPGYAAHLDRDNDGIGCE</sequence>
<evidence type="ECO:0000259" key="3">
    <source>
        <dbReference type="SMART" id="SM00894"/>
    </source>
</evidence>
<dbReference type="EMBL" id="BJVJ01000018">
    <property type="protein sequence ID" value="GEL23369.1"/>
    <property type="molecule type" value="Genomic_DNA"/>
</dbReference>
<feature type="chain" id="PRO_5038711835" description="Excalibur calcium-binding domain-containing protein" evidence="2">
    <location>
        <begin position="26"/>
        <end position="152"/>
    </location>
</feature>
<proteinExistence type="predicted"/>
<dbReference type="PROSITE" id="PS51257">
    <property type="entry name" value="PROKAR_LIPOPROTEIN"/>
    <property type="match status" value="1"/>
</dbReference>
<keyword evidence="5" id="KW-1185">Reference proteome</keyword>
<keyword evidence="2" id="KW-0732">Signal</keyword>
<evidence type="ECO:0000313" key="4">
    <source>
        <dbReference type="EMBL" id="GEL23369.1"/>
    </source>
</evidence>
<dbReference type="AlphaFoldDB" id="A0A511DEZ9"/>
<evidence type="ECO:0000313" key="5">
    <source>
        <dbReference type="Proteomes" id="UP000321685"/>
    </source>
</evidence>
<feature type="region of interest" description="Disordered" evidence="1">
    <location>
        <begin position="92"/>
        <end position="112"/>
    </location>
</feature>
<feature type="region of interest" description="Disordered" evidence="1">
    <location>
        <begin position="30"/>
        <end position="62"/>
    </location>
</feature>
<protein>
    <recommendedName>
        <fullName evidence="3">Excalibur calcium-binding domain-containing protein</fullName>
    </recommendedName>
</protein>
<feature type="signal peptide" evidence="2">
    <location>
        <begin position="1"/>
        <end position="25"/>
    </location>
</feature>
<comment type="caution">
    <text evidence="4">The sequence shown here is derived from an EMBL/GenBank/DDBJ whole genome shotgun (WGS) entry which is preliminary data.</text>
</comment>
<dbReference type="OrthoDB" id="4337778at2"/>
<dbReference type="Pfam" id="PF05901">
    <property type="entry name" value="Excalibur"/>
    <property type="match status" value="1"/>
</dbReference>
<accession>A0A511DEZ9</accession>
<reference evidence="4 5" key="1">
    <citation type="submission" date="2019-07" db="EMBL/GenBank/DDBJ databases">
        <title>Whole genome shotgun sequence of Pseudonocardia sulfidoxydans NBRC 16205.</title>
        <authorList>
            <person name="Hosoyama A."/>
            <person name="Uohara A."/>
            <person name="Ohji S."/>
            <person name="Ichikawa N."/>
        </authorList>
    </citation>
    <scope>NUCLEOTIDE SEQUENCE [LARGE SCALE GENOMIC DNA]</scope>
    <source>
        <strain evidence="4 5">NBRC 16205</strain>
    </source>
</reference>
<dbReference type="SMART" id="SM00894">
    <property type="entry name" value="Excalibur"/>
    <property type="match status" value="1"/>
</dbReference>
<dbReference type="RefSeq" id="WP_147106319.1">
    <property type="nucleotide sequence ID" value="NZ_BJVJ01000018.1"/>
</dbReference>
<dbReference type="Proteomes" id="UP000321685">
    <property type="component" value="Unassembled WGS sequence"/>
</dbReference>
<organism evidence="4 5">
    <name type="scientific">Pseudonocardia sulfidoxydans NBRC 16205</name>
    <dbReference type="NCBI Taxonomy" id="1223511"/>
    <lineage>
        <taxon>Bacteria</taxon>
        <taxon>Bacillati</taxon>
        <taxon>Actinomycetota</taxon>
        <taxon>Actinomycetes</taxon>
        <taxon>Pseudonocardiales</taxon>
        <taxon>Pseudonocardiaceae</taxon>
        <taxon>Pseudonocardia</taxon>
    </lineage>
</organism>
<evidence type="ECO:0000256" key="2">
    <source>
        <dbReference type="SAM" id="SignalP"/>
    </source>
</evidence>
<feature type="compositionally biased region" description="Low complexity" evidence="1">
    <location>
        <begin position="38"/>
        <end position="62"/>
    </location>
</feature>